<dbReference type="FunFam" id="3.30.70.270:FF:000003">
    <property type="entry name" value="Transposon Ty3-G Gag-Pol polyprotein"/>
    <property type="match status" value="1"/>
</dbReference>
<keyword evidence="10" id="KW-1185">Reference proteome</keyword>
<dbReference type="Pfam" id="PF00078">
    <property type="entry name" value="RVT_1"/>
    <property type="match status" value="1"/>
</dbReference>
<dbReference type="GO" id="GO:0003964">
    <property type="term" value="F:RNA-directed DNA polymerase activity"/>
    <property type="evidence" value="ECO:0007669"/>
    <property type="project" value="UniProtKB-KW"/>
</dbReference>
<keyword evidence="7" id="KW-0695">RNA-directed DNA polymerase</keyword>
<dbReference type="GO" id="GO:0006508">
    <property type="term" value="P:proteolysis"/>
    <property type="evidence" value="ECO:0007669"/>
    <property type="project" value="UniProtKB-KW"/>
</dbReference>
<organism evidence="9 10">
    <name type="scientific">Microthlaspi erraticum</name>
    <dbReference type="NCBI Taxonomy" id="1685480"/>
    <lineage>
        <taxon>Eukaryota</taxon>
        <taxon>Viridiplantae</taxon>
        <taxon>Streptophyta</taxon>
        <taxon>Embryophyta</taxon>
        <taxon>Tracheophyta</taxon>
        <taxon>Spermatophyta</taxon>
        <taxon>Magnoliopsida</taxon>
        <taxon>eudicotyledons</taxon>
        <taxon>Gunneridae</taxon>
        <taxon>Pentapetalae</taxon>
        <taxon>rosids</taxon>
        <taxon>malvids</taxon>
        <taxon>Brassicales</taxon>
        <taxon>Brassicaceae</taxon>
        <taxon>Coluteocarpeae</taxon>
        <taxon>Microthlaspi</taxon>
    </lineage>
</organism>
<dbReference type="PROSITE" id="PS50878">
    <property type="entry name" value="RT_POL"/>
    <property type="match status" value="1"/>
</dbReference>
<reference evidence="9" key="1">
    <citation type="submission" date="2020-01" db="EMBL/GenBank/DDBJ databases">
        <authorList>
            <person name="Mishra B."/>
        </authorList>
    </citation>
    <scope>NUCLEOTIDE SEQUENCE [LARGE SCALE GENOMIC DNA]</scope>
</reference>
<keyword evidence="1" id="KW-0645">Protease</keyword>
<keyword evidence="3" id="KW-0548">Nucleotidyltransferase</keyword>
<dbReference type="GO" id="GO:0004519">
    <property type="term" value="F:endonuclease activity"/>
    <property type="evidence" value="ECO:0007669"/>
    <property type="project" value="UniProtKB-KW"/>
</dbReference>
<sequence>MLEKDVEKTAFPTTNGHYEFLVMPFGLTNAPATFQALMNELFRPFLGHFVLVFFDDILVFSPTQEKHEEQLRIVMDIFVENALFANNKKCLFGQNQVEYLGHIISDQGVATDPSKTEAMKGWPSPKNV</sequence>
<dbReference type="CDD" id="cd01647">
    <property type="entry name" value="RT_LTR"/>
    <property type="match status" value="1"/>
</dbReference>
<keyword evidence="6" id="KW-0378">Hydrolase</keyword>
<comment type="caution">
    <text evidence="9">The sequence shown here is derived from an EMBL/GenBank/DDBJ whole genome shotgun (WGS) entry which is preliminary data.</text>
</comment>
<dbReference type="PANTHER" id="PTHR24559:SF450">
    <property type="entry name" value="RNA-DIRECTED DNA POLYMERASE HOMOLOG"/>
    <property type="match status" value="1"/>
</dbReference>
<dbReference type="InterPro" id="IPR000477">
    <property type="entry name" value="RT_dom"/>
</dbReference>
<proteinExistence type="predicted"/>
<dbReference type="AlphaFoldDB" id="A0A6D2HY89"/>
<keyword evidence="4" id="KW-0540">Nuclease</keyword>
<evidence type="ECO:0000259" key="8">
    <source>
        <dbReference type="PROSITE" id="PS50878"/>
    </source>
</evidence>
<dbReference type="EMBL" id="CACVBM020000544">
    <property type="protein sequence ID" value="CAA7020385.1"/>
    <property type="molecule type" value="Genomic_DNA"/>
</dbReference>
<evidence type="ECO:0000256" key="3">
    <source>
        <dbReference type="ARBA" id="ARBA00022695"/>
    </source>
</evidence>
<keyword evidence="2" id="KW-0808">Transferase</keyword>
<evidence type="ECO:0000256" key="6">
    <source>
        <dbReference type="ARBA" id="ARBA00022801"/>
    </source>
</evidence>
<dbReference type="FunFam" id="3.10.10.10:FF:000007">
    <property type="entry name" value="Retrovirus-related Pol polyprotein from transposon 17.6-like Protein"/>
    <property type="match status" value="1"/>
</dbReference>
<dbReference type="Gene3D" id="3.10.10.10">
    <property type="entry name" value="HIV Type 1 Reverse Transcriptase, subunit A, domain 1"/>
    <property type="match status" value="1"/>
</dbReference>
<evidence type="ECO:0000313" key="9">
    <source>
        <dbReference type="EMBL" id="CAA7020385.1"/>
    </source>
</evidence>
<dbReference type="GO" id="GO:0008233">
    <property type="term" value="F:peptidase activity"/>
    <property type="evidence" value="ECO:0007669"/>
    <property type="project" value="UniProtKB-KW"/>
</dbReference>
<evidence type="ECO:0000256" key="7">
    <source>
        <dbReference type="ARBA" id="ARBA00022918"/>
    </source>
</evidence>
<dbReference type="Gene3D" id="3.30.70.270">
    <property type="match status" value="1"/>
</dbReference>
<gene>
    <name evidence="9" type="ORF">MERR_LOCUS7620</name>
</gene>
<accession>A0A6D2HY89</accession>
<protein>
    <recommendedName>
        <fullName evidence="8">Reverse transcriptase domain-containing protein</fullName>
    </recommendedName>
</protein>
<evidence type="ECO:0000313" key="10">
    <source>
        <dbReference type="Proteomes" id="UP000467841"/>
    </source>
</evidence>
<dbReference type="Proteomes" id="UP000467841">
    <property type="component" value="Unassembled WGS sequence"/>
</dbReference>
<dbReference type="InterPro" id="IPR043128">
    <property type="entry name" value="Rev_trsase/Diguanyl_cyclase"/>
</dbReference>
<evidence type="ECO:0000256" key="1">
    <source>
        <dbReference type="ARBA" id="ARBA00022670"/>
    </source>
</evidence>
<feature type="domain" description="Reverse transcriptase" evidence="8">
    <location>
        <begin position="1"/>
        <end position="104"/>
    </location>
</feature>
<name>A0A6D2HY89_9BRAS</name>
<evidence type="ECO:0000256" key="2">
    <source>
        <dbReference type="ARBA" id="ARBA00022679"/>
    </source>
</evidence>
<evidence type="ECO:0000256" key="4">
    <source>
        <dbReference type="ARBA" id="ARBA00022722"/>
    </source>
</evidence>
<dbReference type="OrthoDB" id="117622at2759"/>
<dbReference type="InterPro" id="IPR053134">
    <property type="entry name" value="RNA-dir_DNA_polymerase"/>
</dbReference>
<evidence type="ECO:0000256" key="5">
    <source>
        <dbReference type="ARBA" id="ARBA00022759"/>
    </source>
</evidence>
<keyword evidence="5" id="KW-0255">Endonuclease</keyword>
<dbReference type="InterPro" id="IPR043502">
    <property type="entry name" value="DNA/RNA_pol_sf"/>
</dbReference>
<dbReference type="SUPFAM" id="SSF56672">
    <property type="entry name" value="DNA/RNA polymerases"/>
    <property type="match status" value="1"/>
</dbReference>
<dbReference type="PANTHER" id="PTHR24559">
    <property type="entry name" value="TRANSPOSON TY3-I GAG-POL POLYPROTEIN"/>
    <property type="match status" value="1"/>
</dbReference>